<comment type="subcellular location">
    <subcellularLocation>
        <location evidence="1">Nucleus</location>
    </subcellularLocation>
</comment>
<keyword evidence="7 13" id="KW-0862">Zinc</keyword>
<keyword evidence="9" id="KW-0805">Transcription regulation</keyword>
<evidence type="ECO:0000256" key="4">
    <source>
        <dbReference type="ARBA" id="ARBA00022604"/>
    </source>
</evidence>
<proteinExistence type="inferred from homology"/>
<accession>A0A7J7JZC1</accession>
<keyword evidence="11" id="KW-0539">Nucleus</keyword>
<evidence type="ECO:0000256" key="9">
    <source>
        <dbReference type="ARBA" id="ARBA00023015"/>
    </source>
</evidence>
<dbReference type="GO" id="GO:0008270">
    <property type="term" value="F:zinc ion binding"/>
    <property type="evidence" value="ECO:0007669"/>
    <property type="project" value="UniProtKB-KW"/>
</dbReference>
<evidence type="ECO:0000256" key="10">
    <source>
        <dbReference type="ARBA" id="ARBA00023163"/>
    </source>
</evidence>
<protein>
    <recommendedName>
        <fullName evidence="3">Inhibitor of growth protein 3</fullName>
    </recommendedName>
</protein>
<dbReference type="Pfam" id="PF00628">
    <property type="entry name" value="PHD"/>
    <property type="match status" value="1"/>
</dbReference>
<dbReference type="EMBL" id="VXIV02001680">
    <property type="protein sequence ID" value="KAF6030706.1"/>
    <property type="molecule type" value="Genomic_DNA"/>
</dbReference>
<dbReference type="Proteomes" id="UP000593567">
    <property type="component" value="Unassembled WGS sequence"/>
</dbReference>
<keyword evidence="5 13" id="KW-0479">Metal-binding</keyword>
<evidence type="ECO:0000256" key="5">
    <source>
        <dbReference type="ARBA" id="ARBA00022723"/>
    </source>
</evidence>
<dbReference type="PANTHER" id="PTHR10333">
    <property type="entry name" value="INHIBITOR OF GROWTH PROTEIN"/>
    <property type="match status" value="1"/>
</dbReference>
<feature type="domain" description="PHD-type" evidence="16">
    <location>
        <begin position="58"/>
        <end position="107"/>
    </location>
</feature>
<comment type="caution">
    <text evidence="17">The sequence shown here is derived from an EMBL/GenBank/DDBJ whole genome shotgun (WGS) entry which is preliminary data.</text>
</comment>
<dbReference type="SUPFAM" id="SSF57903">
    <property type="entry name" value="FYVE/PHD zinc finger"/>
    <property type="match status" value="1"/>
</dbReference>
<name>A0A7J7JZC1_BUGNE</name>
<evidence type="ECO:0000256" key="1">
    <source>
        <dbReference type="ARBA" id="ARBA00004123"/>
    </source>
</evidence>
<evidence type="ECO:0000256" key="13">
    <source>
        <dbReference type="PIRSR" id="PIRSR628651-51"/>
    </source>
</evidence>
<dbReference type="Gene3D" id="3.30.40.10">
    <property type="entry name" value="Zinc/RING finger domain, C3HC4 (zinc finger)"/>
    <property type="match status" value="1"/>
</dbReference>
<dbReference type="InterPro" id="IPR042020">
    <property type="entry name" value="ING3_PHD"/>
</dbReference>
<feature type="compositionally biased region" description="Polar residues" evidence="15">
    <location>
        <begin position="23"/>
        <end position="36"/>
    </location>
</feature>
<evidence type="ECO:0000256" key="8">
    <source>
        <dbReference type="ARBA" id="ARBA00022853"/>
    </source>
</evidence>
<dbReference type="InterPro" id="IPR028651">
    <property type="entry name" value="ING_fam"/>
</dbReference>
<comment type="similarity">
    <text evidence="2">Belongs to the ING family.</text>
</comment>
<evidence type="ECO:0000256" key="2">
    <source>
        <dbReference type="ARBA" id="ARBA00010210"/>
    </source>
</evidence>
<dbReference type="CDD" id="cd15585">
    <property type="entry name" value="PHD_ING3"/>
    <property type="match status" value="1"/>
</dbReference>
<feature type="binding site" evidence="13">
    <location>
        <position position="104"/>
    </location>
    <ligand>
        <name>Zn(2+)</name>
        <dbReference type="ChEBI" id="CHEBI:29105"/>
        <label>2</label>
    </ligand>
</feature>
<evidence type="ECO:0000256" key="3">
    <source>
        <dbReference type="ARBA" id="ARBA00021181"/>
    </source>
</evidence>
<feature type="compositionally biased region" description="Basic and acidic residues" evidence="15">
    <location>
        <begin position="1"/>
        <end position="12"/>
    </location>
</feature>
<organism evidence="17 18">
    <name type="scientific">Bugula neritina</name>
    <name type="common">Brown bryozoan</name>
    <name type="synonym">Sertularia neritina</name>
    <dbReference type="NCBI Taxonomy" id="10212"/>
    <lineage>
        <taxon>Eukaryota</taxon>
        <taxon>Metazoa</taxon>
        <taxon>Spiralia</taxon>
        <taxon>Lophotrochozoa</taxon>
        <taxon>Bryozoa</taxon>
        <taxon>Gymnolaemata</taxon>
        <taxon>Cheilostomatida</taxon>
        <taxon>Flustrina</taxon>
        <taxon>Buguloidea</taxon>
        <taxon>Bugulidae</taxon>
        <taxon>Bugula</taxon>
    </lineage>
</organism>
<dbReference type="FunFam" id="3.30.40.10:FF:000103">
    <property type="entry name" value="Inhibitor of growth protein"/>
    <property type="match status" value="1"/>
</dbReference>
<evidence type="ECO:0000313" key="18">
    <source>
        <dbReference type="Proteomes" id="UP000593567"/>
    </source>
</evidence>
<evidence type="ECO:0000256" key="14">
    <source>
        <dbReference type="PROSITE-ProRule" id="PRU00146"/>
    </source>
</evidence>
<dbReference type="PROSITE" id="PS01359">
    <property type="entry name" value="ZF_PHD_1"/>
    <property type="match status" value="1"/>
</dbReference>
<keyword evidence="4" id="KW-0341">Growth regulation</keyword>
<evidence type="ECO:0000256" key="7">
    <source>
        <dbReference type="ARBA" id="ARBA00022833"/>
    </source>
</evidence>
<dbReference type="InterPro" id="IPR019787">
    <property type="entry name" value="Znf_PHD-finger"/>
</dbReference>
<keyword evidence="18" id="KW-1185">Reference proteome</keyword>
<feature type="site" description="Histone H3K4me3 binding" evidence="12">
    <location>
        <position position="71"/>
    </location>
</feature>
<dbReference type="InterPro" id="IPR019786">
    <property type="entry name" value="Zinc_finger_PHD-type_CS"/>
</dbReference>
<dbReference type="OrthoDB" id="5411773at2759"/>
<keyword evidence="8" id="KW-0156">Chromatin regulator</keyword>
<dbReference type="PANTHER" id="PTHR10333:SF103">
    <property type="entry name" value="INHIBITOR OF GROWTH PROTEIN 3"/>
    <property type="match status" value="1"/>
</dbReference>
<feature type="binding site" evidence="13">
    <location>
        <position position="61"/>
    </location>
    <ligand>
        <name>Zn(2+)</name>
        <dbReference type="ChEBI" id="CHEBI:29105"/>
        <label>1</label>
    </ligand>
</feature>
<feature type="binding site" evidence="13">
    <location>
        <position position="101"/>
    </location>
    <ligand>
        <name>Zn(2+)</name>
        <dbReference type="ChEBI" id="CHEBI:29105"/>
        <label>2</label>
    </ligand>
</feature>
<evidence type="ECO:0000256" key="6">
    <source>
        <dbReference type="ARBA" id="ARBA00022771"/>
    </source>
</evidence>
<feature type="binding site" evidence="13">
    <location>
        <position position="79"/>
    </location>
    <ligand>
        <name>Zn(2+)</name>
        <dbReference type="ChEBI" id="CHEBI:29105"/>
        <label>2</label>
    </ligand>
</feature>
<dbReference type="InterPro" id="IPR013083">
    <property type="entry name" value="Znf_RING/FYVE/PHD"/>
</dbReference>
<dbReference type="PROSITE" id="PS50016">
    <property type="entry name" value="ZF_PHD_2"/>
    <property type="match status" value="1"/>
</dbReference>
<feature type="site" description="Histone H3K4me3 binding" evidence="12">
    <location>
        <position position="75"/>
    </location>
</feature>
<sequence length="114" mass="12701">MHKHTQKAEELIKAQQAKKHAHQPSSHSQLSAQQSPVAAEAADDGQQTGDWAYDPNEPRYCVCNQVSYGEMVGCDNTDCTIEWFHYGCVGLTSAPKGKWYCPSCTAAMKRRGRR</sequence>
<dbReference type="InterPro" id="IPR001965">
    <property type="entry name" value="Znf_PHD"/>
</dbReference>
<evidence type="ECO:0000313" key="17">
    <source>
        <dbReference type="EMBL" id="KAF6030706.1"/>
    </source>
</evidence>
<evidence type="ECO:0000256" key="12">
    <source>
        <dbReference type="PIRSR" id="PIRSR628651-50"/>
    </source>
</evidence>
<evidence type="ECO:0000256" key="11">
    <source>
        <dbReference type="ARBA" id="ARBA00023242"/>
    </source>
</evidence>
<feature type="binding site" evidence="13">
    <location>
        <position position="85"/>
    </location>
    <ligand>
        <name>Zn(2+)</name>
        <dbReference type="ChEBI" id="CHEBI:29105"/>
        <label>1</label>
    </ligand>
</feature>
<keyword evidence="10" id="KW-0804">Transcription</keyword>
<feature type="binding site" evidence="13">
    <location>
        <position position="88"/>
    </location>
    <ligand>
        <name>Zn(2+)</name>
        <dbReference type="ChEBI" id="CHEBI:29105"/>
        <label>1</label>
    </ligand>
</feature>
<gene>
    <name evidence="17" type="ORF">EB796_011005</name>
</gene>
<dbReference type="SMART" id="SM00249">
    <property type="entry name" value="PHD"/>
    <property type="match status" value="1"/>
</dbReference>
<feature type="binding site" evidence="13">
    <location>
        <position position="63"/>
    </location>
    <ligand>
        <name>Zn(2+)</name>
        <dbReference type="ChEBI" id="CHEBI:29105"/>
        <label>1</label>
    </ligand>
</feature>
<reference evidence="17" key="1">
    <citation type="submission" date="2020-06" db="EMBL/GenBank/DDBJ databases">
        <title>Draft genome of Bugula neritina, a colonial animal packing powerful symbionts and potential medicines.</title>
        <authorList>
            <person name="Rayko M."/>
        </authorList>
    </citation>
    <scope>NUCLEOTIDE SEQUENCE [LARGE SCALE GENOMIC DNA]</scope>
    <source>
        <strain evidence="17">Kwan_BN1</strain>
    </source>
</reference>
<dbReference type="GO" id="GO:0006325">
    <property type="term" value="P:chromatin organization"/>
    <property type="evidence" value="ECO:0007669"/>
    <property type="project" value="UniProtKB-KW"/>
</dbReference>
<evidence type="ECO:0000259" key="16">
    <source>
        <dbReference type="PROSITE" id="PS50016"/>
    </source>
</evidence>
<evidence type="ECO:0000256" key="15">
    <source>
        <dbReference type="SAM" id="MobiDB-lite"/>
    </source>
</evidence>
<feature type="binding site" evidence="13">
    <location>
        <position position="74"/>
    </location>
    <ligand>
        <name>Zn(2+)</name>
        <dbReference type="ChEBI" id="CHEBI:29105"/>
        <label>2</label>
    </ligand>
</feature>
<feature type="site" description="Histone H3K4me3 binding" evidence="12">
    <location>
        <position position="83"/>
    </location>
</feature>
<keyword evidence="6 14" id="KW-0863">Zinc-finger</keyword>
<feature type="site" description="Histone H3K4me3 binding" evidence="12">
    <location>
        <position position="60"/>
    </location>
</feature>
<dbReference type="AlphaFoldDB" id="A0A7J7JZC1"/>
<dbReference type="GO" id="GO:0035267">
    <property type="term" value="C:NuA4 histone acetyltransferase complex"/>
    <property type="evidence" value="ECO:0007669"/>
    <property type="project" value="TreeGrafter"/>
</dbReference>
<dbReference type="InterPro" id="IPR011011">
    <property type="entry name" value="Znf_FYVE_PHD"/>
</dbReference>
<feature type="region of interest" description="Disordered" evidence="15">
    <location>
        <begin position="1"/>
        <end position="57"/>
    </location>
</feature>
<dbReference type="GO" id="GO:0005634">
    <property type="term" value="C:nucleus"/>
    <property type="evidence" value="ECO:0007669"/>
    <property type="project" value="UniProtKB-SubCell"/>
</dbReference>